<name>A0ABT7ARJ6_9CYAN</name>
<dbReference type="InterPro" id="IPR035965">
    <property type="entry name" value="PAS-like_dom_sf"/>
</dbReference>
<dbReference type="RefSeq" id="WP_283753287.1">
    <property type="nucleotide sequence ID" value="NZ_JAQOSP010000063.1"/>
</dbReference>
<dbReference type="CDD" id="cd00082">
    <property type="entry name" value="HisKA"/>
    <property type="match status" value="1"/>
</dbReference>
<dbReference type="NCBIfam" id="TIGR00229">
    <property type="entry name" value="sensory_box"/>
    <property type="match status" value="1"/>
</dbReference>
<dbReference type="Gene3D" id="3.30.565.10">
    <property type="entry name" value="Histidine kinase-like ATPase, C-terminal domain"/>
    <property type="match status" value="1"/>
</dbReference>
<reference evidence="15 16" key="1">
    <citation type="submission" date="2023-01" db="EMBL/GenBank/DDBJ databases">
        <title>Novel diversity within Roseofilum (Cyanobacteria; Desertifilaceae) from marine benthic mats with descriptions of four novel species.</title>
        <authorList>
            <person name="Wang Y."/>
            <person name="Berthold D.E."/>
            <person name="Hu J."/>
            <person name="Lefler F.W."/>
            <person name="Laughinghouse H.D. IV."/>
        </authorList>
    </citation>
    <scope>NUCLEOTIDE SEQUENCE [LARGE SCALE GENOMIC DNA]</scope>
    <source>
        <strain evidence="15 16">BLCC-M154</strain>
    </source>
</reference>
<dbReference type="Pfam" id="PF00512">
    <property type="entry name" value="HisKA"/>
    <property type="match status" value="1"/>
</dbReference>
<dbReference type="SUPFAM" id="SSF52172">
    <property type="entry name" value="CheY-like"/>
    <property type="match status" value="1"/>
</dbReference>
<dbReference type="InterPro" id="IPR001789">
    <property type="entry name" value="Sig_transdc_resp-reg_receiver"/>
</dbReference>
<dbReference type="SMART" id="SM00387">
    <property type="entry name" value="HATPase_c"/>
    <property type="match status" value="1"/>
</dbReference>
<keyword evidence="15" id="KW-0547">Nucleotide-binding</keyword>
<dbReference type="CDD" id="cd16922">
    <property type="entry name" value="HATPase_EvgS-ArcB-TorS-like"/>
    <property type="match status" value="1"/>
</dbReference>
<accession>A0ABT7ARJ6</accession>
<keyword evidence="16" id="KW-1185">Reference proteome</keyword>
<dbReference type="SUPFAM" id="SSF47384">
    <property type="entry name" value="Homodimeric domain of signal transducing histidine kinase"/>
    <property type="match status" value="1"/>
</dbReference>
<evidence type="ECO:0000256" key="1">
    <source>
        <dbReference type="ARBA" id="ARBA00000085"/>
    </source>
</evidence>
<dbReference type="InterPro" id="IPR002477">
    <property type="entry name" value="Peptidoglycan-bd-like"/>
</dbReference>
<dbReference type="GO" id="GO:0005524">
    <property type="term" value="F:ATP binding"/>
    <property type="evidence" value="ECO:0007669"/>
    <property type="project" value="UniProtKB-KW"/>
</dbReference>
<comment type="subcellular location">
    <subcellularLocation>
        <location evidence="2">Membrane</location>
    </subcellularLocation>
</comment>
<gene>
    <name evidence="15" type="ORF">PMG71_08840</name>
</gene>
<dbReference type="Pfam" id="PF01471">
    <property type="entry name" value="PG_binding_1"/>
    <property type="match status" value="1"/>
</dbReference>
<dbReference type="InterPro" id="IPR003660">
    <property type="entry name" value="HAMP_dom"/>
</dbReference>
<evidence type="ECO:0000259" key="11">
    <source>
        <dbReference type="PROSITE" id="PS50109"/>
    </source>
</evidence>
<keyword evidence="10" id="KW-1133">Transmembrane helix</keyword>
<dbReference type="InterPro" id="IPR005467">
    <property type="entry name" value="His_kinase_dom"/>
</dbReference>
<dbReference type="PANTHER" id="PTHR43047:SF72">
    <property type="entry name" value="OSMOSENSING HISTIDINE PROTEIN KINASE SLN1"/>
    <property type="match status" value="1"/>
</dbReference>
<evidence type="ECO:0000256" key="10">
    <source>
        <dbReference type="SAM" id="Phobius"/>
    </source>
</evidence>
<evidence type="ECO:0000313" key="16">
    <source>
        <dbReference type="Proteomes" id="UP001235303"/>
    </source>
</evidence>
<dbReference type="SUPFAM" id="SSF55785">
    <property type="entry name" value="PYP-like sensor domain (PAS domain)"/>
    <property type="match status" value="1"/>
</dbReference>
<dbReference type="InterPro" id="IPR036890">
    <property type="entry name" value="HATPase_C_sf"/>
</dbReference>
<dbReference type="SUPFAM" id="SSF47090">
    <property type="entry name" value="PGBD-like"/>
    <property type="match status" value="1"/>
</dbReference>
<evidence type="ECO:0000256" key="2">
    <source>
        <dbReference type="ARBA" id="ARBA00004370"/>
    </source>
</evidence>
<dbReference type="Proteomes" id="UP001235303">
    <property type="component" value="Unassembled WGS sequence"/>
</dbReference>
<dbReference type="Gene3D" id="3.30.450.20">
    <property type="entry name" value="PAS domain"/>
    <property type="match status" value="2"/>
</dbReference>
<dbReference type="SMART" id="SM00448">
    <property type="entry name" value="REC"/>
    <property type="match status" value="1"/>
</dbReference>
<keyword evidence="9" id="KW-0175">Coiled coil</keyword>
<feature type="domain" description="PAS" evidence="13">
    <location>
        <begin position="461"/>
        <end position="506"/>
    </location>
</feature>
<dbReference type="EC" id="2.7.13.3" evidence="3"/>
<evidence type="ECO:0000256" key="8">
    <source>
        <dbReference type="PROSITE-ProRule" id="PRU00169"/>
    </source>
</evidence>
<feature type="transmembrane region" description="Helical" evidence="10">
    <location>
        <begin position="373"/>
        <end position="391"/>
    </location>
</feature>
<evidence type="ECO:0000313" key="15">
    <source>
        <dbReference type="EMBL" id="MDJ1169529.1"/>
    </source>
</evidence>
<evidence type="ECO:0000256" key="3">
    <source>
        <dbReference type="ARBA" id="ARBA00012438"/>
    </source>
</evidence>
<dbReference type="Gene3D" id="1.10.101.10">
    <property type="entry name" value="PGBD-like superfamily/PGBD"/>
    <property type="match status" value="1"/>
</dbReference>
<evidence type="ECO:0000259" key="12">
    <source>
        <dbReference type="PROSITE" id="PS50110"/>
    </source>
</evidence>
<dbReference type="SMART" id="SM00091">
    <property type="entry name" value="PAS"/>
    <property type="match status" value="1"/>
</dbReference>
<dbReference type="Gene3D" id="1.10.287.130">
    <property type="match status" value="1"/>
</dbReference>
<comment type="caution">
    <text evidence="15">The sequence shown here is derived from an EMBL/GenBank/DDBJ whole genome shotgun (WGS) entry which is preliminary data.</text>
</comment>
<dbReference type="SMART" id="SM00388">
    <property type="entry name" value="HisKA"/>
    <property type="match status" value="1"/>
</dbReference>
<evidence type="ECO:0000256" key="5">
    <source>
        <dbReference type="ARBA" id="ARBA00022679"/>
    </source>
</evidence>
<dbReference type="InterPro" id="IPR036366">
    <property type="entry name" value="PGBDSf"/>
</dbReference>
<dbReference type="SMART" id="SM00304">
    <property type="entry name" value="HAMP"/>
    <property type="match status" value="1"/>
</dbReference>
<dbReference type="InterPro" id="IPR036365">
    <property type="entry name" value="PGBD-like_sf"/>
</dbReference>
<dbReference type="InterPro" id="IPR003661">
    <property type="entry name" value="HisK_dim/P_dom"/>
</dbReference>
<evidence type="ECO:0000256" key="4">
    <source>
        <dbReference type="ARBA" id="ARBA00022553"/>
    </source>
</evidence>
<evidence type="ECO:0000256" key="7">
    <source>
        <dbReference type="ARBA" id="ARBA00023012"/>
    </source>
</evidence>
<dbReference type="Pfam" id="PF00072">
    <property type="entry name" value="Response_reg"/>
    <property type="match status" value="1"/>
</dbReference>
<keyword evidence="15" id="KW-0067">ATP-binding</keyword>
<keyword evidence="6" id="KW-0418">Kinase</keyword>
<feature type="domain" description="HAMP" evidence="14">
    <location>
        <begin position="393"/>
        <end position="445"/>
    </location>
</feature>
<feature type="modified residue" description="4-aspartylphosphate" evidence="8">
    <location>
        <position position="899"/>
    </location>
</feature>
<feature type="coiled-coil region" evidence="9">
    <location>
        <begin position="430"/>
        <end position="464"/>
    </location>
</feature>
<keyword evidence="10" id="KW-0472">Membrane</keyword>
<dbReference type="Pfam" id="PF00672">
    <property type="entry name" value="HAMP"/>
    <property type="match status" value="1"/>
</dbReference>
<proteinExistence type="predicted"/>
<keyword evidence="7" id="KW-0902">Two-component regulatory system</keyword>
<feature type="domain" description="Histidine kinase" evidence="11">
    <location>
        <begin position="587"/>
        <end position="819"/>
    </location>
</feature>
<keyword evidence="5" id="KW-0808">Transferase</keyword>
<dbReference type="Pfam" id="PF00989">
    <property type="entry name" value="PAS"/>
    <property type="match status" value="1"/>
</dbReference>
<dbReference type="InterPro" id="IPR003594">
    <property type="entry name" value="HATPase_dom"/>
</dbReference>
<dbReference type="PROSITE" id="PS50110">
    <property type="entry name" value="RESPONSE_REGULATORY"/>
    <property type="match status" value="1"/>
</dbReference>
<evidence type="ECO:0000256" key="9">
    <source>
        <dbReference type="SAM" id="Coils"/>
    </source>
</evidence>
<evidence type="ECO:0000259" key="14">
    <source>
        <dbReference type="PROSITE" id="PS50885"/>
    </source>
</evidence>
<dbReference type="PRINTS" id="PR00344">
    <property type="entry name" value="BCTRLSENSOR"/>
</dbReference>
<sequence>MLKFLQKSLLSQLVTSFSLLSLVTVSLVAIAAYVRARDSLRDSVYNRLQVATSLKEYQLDDWVKTQYQDVLLLAKSPIILSQGQYLLRSTSEASILTTDSDPKDVVIAQEQLKKLGYYQGAIDGIYGTSMEAAIAQFQTDQNLDPNTPLTLKTLNTLIAYKRISQELAEFSHVKPSLQEISLLTTGGIVALSTNKTKEKTYQPLGTTTTYFTEDQSTTVVPTFYTSAITRKSAITFATPILDESGQRLGVLAVDLDLQGIDDIIRERTGLGETGETYLIGRLGNRHVFISQQGTELEKQESGNSENPDKLTEVNSFGIQQATEGIDGLGLYRNYQGTPVIGAYVWMANQNLALLAEMSQAEAFAPAQRLLKEILQIGLSAALFLLIIIYLISRRITQPILGITETAIQVSGGNLQSQAPVLTEDEIGTLAQAFNQMITQLQESKSDLENQVASATQSLQDTLANLTAIIDNIADGLLVTDPEGMIAQTNQALFKLFGLDTGDLVNRKSEDFFGDNFAKLGLKVKENPEKIFDLEIDLPENRVGKIVATGVSKKDLDLGTKFLGCVFLVRDITADKEVDRMKTEFISTVSHELRTPLTSVLGFAKLIKKKLEEVLLPRVDITDKKVERAVSQVSDNLDIIVSEGFRLTALINDVLDLAKMEAGKVDWKDQPVAIAQVIERATVATTSLFNQSQVELAVELDNNLPVIRGDEDKLMQVVINLISNAVKFTDRGRVTCQAQKQGETVVVKVIDTGIGIEEEDLPKVFEKFKQVGDTMINKPKGTGLGLPICKEIIEHHGGHIWVESEIGVGSTFAFWLPISESYGDMGWNQLVQKLTDYQQDNQVNGEQKQRVILVVDDDANLRELLRQHLDVEGYEVRQAENGKEAIAQIKQEKPDLVVLDVMMPELNGFDVAAILKNDPETMQIPILMISGDDRSERGYRIGVDHYLTKPISSEQFLQRVQTLLDQKYSSKRVLVFDQQSSNAQNLAEFLQAQGYQMKTMNTEDALFSANPDLVITNVNMSNSSRLVKTLSFQKGNDQIIVLLLENPPMQNETNTEIIN</sequence>
<dbReference type="PROSITE" id="PS50885">
    <property type="entry name" value="HAMP"/>
    <property type="match status" value="1"/>
</dbReference>
<evidence type="ECO:0000256" key="6">
    <source>
        <dbReference type="ARBA" id="ARBA00022777"/>
    </source>
</evidence>
<dbReference type="Pfam" id="PF02518">
    <property type="entry name" value="HATPase_c"/>
    <property type="match status" value="1"/>
</dbReference>
<dbReference type="CDD" id="cd18773">
    <property type="entry name" value="PDC1_HK_sensor"/>
    <property type="match status" value="1"/>
</dbReference>
<comment type="catalytic activity">
    <reaction evidence="1">
        <text>ATP + protein L-histidine = ADP + protein N-phospho-L-histidine.</text>
        <dbReference type="EC" id="2.7.13.3"/>
    </reaction>
</comment>
<dbReference type="SUPFAM" id="SSF158472">
    <property type="entry name" value="HAMP domain-like"/>
    <property type="match status" value="1"/>
</dbReference>
<dbReference type="EMBL" id="JAQOSP010000063">
    <property type="protein sequence ID" value="MDJ1169529.1"/>
    <property type="molecule type" value="Genomic_DNA"/>
</dbReference>
<keyword evidence="4 8" id="KW-0597">Phosphoprotein</keyword>
<dbReference type="PROSITE" id="PS50109">
    <property type="entry name" value="HIS_KIN"/>
    <property type="match status" value="1"/>
</dbReference>
<dbReference type="PANTHER" id="PTHR43047">
    <property type="entry name" value="TWO-COMPONENT HISTIDINE PROTEIN KINASE"/>
    <property type="match status" value="1"/>
</dbReference>
<dbReference type="InterPro" id="IPR013767">
    <property type="entry name" value="PAS_fold"/>
</dbReference>
<keyword evidence="10" id="KW-0812">Transmembrane</keyword>
<dbReference type="Gene3D" id="6.10.340.10">
    <property type="match status" value="1"/>
</dbReference>
<dbReference type="Gene3D" id="3.40.50.2300">
    <property type="match status" value="1"/>
</dbReference>
<organism evidence="15 16">
    <name type="scientific">Roseofilum acuticapitatum BLCC-M154</name>
    <dbReference type="NCBI Taxonomy" id="3022444"/>
    <lineage>
        <taxon>Bacteria</taxon>
        <taxon>Bacillati</taxon>
        <taxon>Cyanobacteriota</taxon>
        <taxon>Cyanophyceae</taxon>
        <taxon>Desertifilales</taxon>
        <taxon>Desertifilaceae</taxon>
        <taxon>Roseofilum</taxon>
        <taxon>Roseofilum acuticapitatum</taxon>
    </lineage>
</organism>
<feature type="domain" description="Response regulatory" evidence="12">
    <location>
        <begin position="850"/>
        <end position="963"/>
    </location>
</feature>
<dbReference type="InterPro" id="IPR000014">
    <property type="entry name" value="PAS"/>
</dbReference>
<dbReference type="InterPro" id="IPR036097">
    <property type="entry name" value="HisK_dim/P_sf"/>
</dbReference>
<evidence type="ECO:0000259" key="13">
    <source>
        <dbReference type="PROSITE" id="PS50112"/>
    </source>
</evidence>
<dbReference type="PROSITE" id="PS50112">
    <property type="entry name" value="PAS"/>
    <property type="match status" value="1"/>
</dbReference>
<dbReference type="CDD" id="cd06225">
    <property type="entry name" value="HAMP"/>
    <property type="match status" value="1"/>
</dbReference>
<protein>
    <recommendedName>
        <fullName evidence="3">histidine kinase</fullName>
        <ecNumber evidence="3">2.7.13.3</ecNumber>
    </recommendedName>
</protein>
<dbReference type="InterPro" id="IPR011006">
    <property type="entry name" value="CheY-like_superfamily"/>
</dbReference>
<dbReference type="SUPFAM" id="SSF55874">
    <property type="entry name" value="ATPase domain of HSP90 chaperone/DNA topoisomerase II/histidine kinase"/>
    <property type="match status" value="1"/>
</dbReference>
<dbReference type="InterPro" id="IPR004358">
    <property type="entry name" value="Sig_transdc_His_kin-like_C"/>
</dbReference>